<evidence type="ECO:0000313" key="4">
    <source>
        <dbReference type="Proteomes" id="UP000626092"/>
    </source>
</evidence>
<dbReference type="Pfam" id="PF13960">
    <property type="entry name" value="DUF4218"/>
    <property type="match status" value="1"/>
</dbReference>
<dbReference type="AlphaFoldDB" id="A0A834HEK9"/>
<evidence type="ECO:0000313" key="3">
    <source>
        <dbReference type="EMBL" id="KAF7152584.1"/>
    </source>
</evidence>
<comment type="caution">
    <text evidence="3">The sequence shown here is derived from an EMBL/GenBank/DDBJ whole genome shotgun (WGS) entry which is preliminary data.</text>
</comment>
<evidence type="ECO:0000259" key="2">
    <source>
        <dbReference type="Pfam" id="PF13960"/>
    </source>
</evidence>
<dbReference type="OrthoDB" id="1878503at2759"/>
<dbReference type="PANTHER" id="PTHR48258:SF6">
    <property type="entry name" value="LEUCINE-RICH REPEAT DOMAIN, L DOMAIN-CONTAINING PROTEIN"/>
    <property type="match status" value="1"/>
</dbReference>
<accession>A0A834HEK9</accession>
<proteinExistence type="predicted"/>
<reference evidence="3" key="1">
    <citation type="submission" date="2019-11" db="EMBL/GenBank/DDBJ databases">
        <authorList>
            <person name="Liu Y."/>
            <person name="Hou J."/>
            <person name="Li T.-Q."/>
            <person name="Guan C.-H."/>
            <person name="Wu X."/>
            <person name="Wu H.-Z."/>
            <person name="Ling F."/>
            <person name="Zhang R."/>
            <person name="Shi X.-G."/>
            <person name="Ren J.-P."/>
            <person name="Chen E.-F."/>
            <person name="Sun J.-M."/>
        </authorList>
    </citation>
    <scope>NUCLEOTIDE SEQUENCE</scope>
    <source>
        <strain evidence="3">Adult_tree_wgs_1</strain>
        <tissue evidence="3">Leaves</tissue>
    </source>
</reference>
<organism evidence="3 4">
    <name type="scientific">Rhododendron simsii</name>
    <name type="common">Sims's rhododendron</name>
    <dbReference type="NCBI Taxonomy" id="118357"/>
    <lineage>
        <taxon>Eukaryota</taxon>
        <taxon>Viridiplantae</taxon>
        <taxon>Streptophyta</taxon>
        <taxon>Embryophyta</taxon>
        <taxon>Tracheophyta</taxon>
        <taxon>Spermatophyta</taxon>
        <taxon>Magnoliopsida</taxon>
        <taxon>eudicotyledons</taxon>
        <taxon>Gunneridae</taxon>
        <taxon>Pentapetalae</taxon>
        <taxon>asterids</taxon>
        <taxon>Ericales</taxon>
        <taxon>Ericaceae</taxon>
        <taxon>Ericoideae</taxon>
        <taxon>Rhodoreae</taxon>
        <taxon>Rhododendron</taxon>
    </lineage>
</organism>
<feature type="compositionally biased region" description="Polar residues" evidence="1">
    <location>
        <begin position="482"/>
        <end position="494"/>
    </location>
</feature>
<dbReference type="PANTHER" id="PTHR48258">
    <property type="entry name" value="DUF4218 DOMAIN-CONTAINING PROTEIN-RELATED"/>
    <property type="match status" value="1"/>
</dbReference>
<dbReference type="EMBL" id="WJXA01000001">
    <property type="protein sequence ID" value="KAF7152584.1"/>
    <property type="molecule type" value="Genomic_DNA"/>
</dbReference>
<keyword evidence="4" id="KW-1185">Reference proteome</keyword>
<dbReference type="InterPro" id="IPR025452">
    <property type="entry name" value="DUF4218"/>
</dbReference>
<feature type="domain" description="DUF4218" evidence="2">
    <location>
        <begin position="124"/>
        <end position="177"/>
    </location>
</feature>
<protein>
    <recommendedName>
        <fullName evidence="2">DUF4218 domain-containing protein</fullName>
    </recommendedName>
</protein>
<feature type="region of interest" description="Disordered" evidence="1">
    <location>
        <begin position="472"/>
        <end position="513"/>
    </location>
</feature>
<evidence type="ECO:0000256" key="1">
    <source>
        <dbReference type="SAM" id="MobiDB-lite"/>
    </source>
</evidence>
<gene>
    <name evidence="3" type="ORF">RHSIM_Rhsim01G0155300</name>
</gene>
<sequence>MLAIDGKNKDTNKARKDLEDKGIRKDLWLTQCPDGSYVKPCASFVLTLKEREAFFEFLKSVKYPDGYATNISRSMNSINGRLTGLKSNDYHILIQQTLPIGMRGFVDKEISITLFELGSFFQDLCSKTLRRSESEKLEERRVLILCKFEKIFPPTFFDVMAHLAVHIPREAILGGPFVSNRARPEGSIAEAYIVKECITSCLMYLDEVNRVRANKSTEATDELRSLAIAPNLVVKEHYGCITNALRFHMREVDDHRKSQNSGVLAHGNHEGKMHNYYGHLIKVEMALYELINTAQALMSRTRSCQSDPFILPRQAKQVFNLNDTKWDEPWQVVQLVEQKGVFDVPEFRREDAEVEVIVGARPLHETIENLIDDEVDEEHEIIGEDINDEASEDHEISDADMDLDMDYDGTSVQLITGSMVGLIKWTTLTIYYQMMRMVMAINSESNDSFEQEDIETPPGGLLAQLHTEPQYGATLISERVTRSTPHPSIESQASLPPISQPQNGVLPENNGGE</sequence>
<name>A0A834HEK9_RHOSS</name>
<dbReference type="Proteomes" id="UP000626092">
    <property type="component" value="Unassembled WGS sequence"/>
</dbReference>